<feature type="compositionally biased region" description="Low complexity" evidence="4">
    <location>
        <begin position="1352"/>
        <end position="1369"/>
    </location>
</feature>
<dbReference type="InterPro" id="IPR055505">
    <property type="entry name" value="DUF7077"/>
</dbReference>
<dbReference type="PANTHER" id="PTHR13251">
    <property type="entry name" value="EPILEPSY HOLOPROSENCEPHALY CANDIDATE 1/TMEM1"/>
    <property type="match status" value="1"/>
</dbReference>
<dbReference type="OrthoDB" id="10256906at2759"/>
<dbReference type="RefSeq" id="XP_025370801.1">
    <property type="nucleotide sequence ID" value="XM_025516946.1"/>
</dbReference>
<feature type="region of interest" description="Disordered" evidence="4">
    <location>
        <begin position="68"/>
        <end position="97"/>
    </location>
</feature>
<feature type="domain" description="TRAPPC10/Trs130 C-terminal" evidence="5">
    <location>
        <begin position="1274"/>
        <end position="1461"/>
    </location>
</feature>
<dbReference type="GO" id="GO:1990071">
    <property type="term" value="C:TRAPPII protein complex"/>
    <property type="evidence" value="ECO:0007669"/>
    <property type="project" value="InterPro"/>
</dbReference>
<feature type="domain" description="TRAPPC10/Trs130 N-terminal" evidence="6">
    <location>
        <begin position="94"/>
        <end position="167"/>
    </location>
</feature>
<dbReference type="Pfam" id="PF23274">
    <property type="entry name" value="DUF7077"/>
    <property type="match status" value="1"/>
</dbReference>
<proteinExistence type="predicted"/>
<dbReference type="InterPro" id="IPR056913">
    <property type="entry name" value="TRAPPC10/Trs130_N"/>
</dbReference>
<feature type="compositionally biased region" description="Polar residues" evidence="4">
    <location>
        <begin position="77"/>
        <end position="86"/>
    </location>
</feature>
<feature type="domain" description="DUF7077" evidence="7">
    <location>
        <begin position="891"/>
        <end position="1020"/>
    </location>
</feature>
<feature type="region of interest" description="Disordered" evidence="4">
    <location>
        <begin position="175"/>
        <end position="210"/>
    </location>
</feature>
<evidence type="ECO:0000256" key="3">
    <source>
        <dbReference type="ARBA" id="ARBA00023034"/>
    </source>
</evidence>
<gene>
    <name evidence="8" type="ORF">IE81DRAFT_365673</name>
</gene>
<dbReference type="Pfam" id="PF12584">
    <property type="entry name" value="TRAPPC10"/>
    <property type="match status" value="1"/>
</dbReference>
<name>A0A316W4R2_9BASI</name>
<accession>A0A316W4R2</accession>
<feature type="region of interest" description="Disordered" evidence="4">
    <location>
        <begin position="1082"/>
        <end position="1102"/>
    </location>
</feature>
<dbReference type="Pfam" id="PF23036">
    <property type="entry name" value="TRAPPC10_1st"/>
    <property type="match status" value="2"/>
</dbReference>
<evidence type="ECO:0000256" key="1">
    <source>
        <dbReference type="ARBA" id="ARBA00004555"/>
    </source>
</evidence>
<feature type="compositionally biased region" description="Low complexity" evidence="4">
    <location>
        <begin position="175"/>
        <end position="186"/>
    </location>
</feature>
<evidence type="ECO:0000259" key="7">
    <source>
        <dbReference type="Pfam" id="PF23274"/>
    </source>
</evidence>
<sequence length="1531" mass="166229">MSTSTSRAENVSSGAAPRVTVTYSASYPLVNSDFLQNIISVLSSQLPLRNLHWKPTIPVQSGSNITLSVPGAGDATPVTSTTPLTASGSSLPQSSSSSIRTIQSLPVDLEPLSTALQRVRNNPELRYAVSQSLLERPFSHLYFVACDDNEAYRNSIRNDIRSWISSLGHLPVHPADAAPSANAPSSRPGTPRSSVHDSTKGSSNAEDDASSAAGPDYLIVLLSPDPGSAQAGALATAAGSLGRGASPAPGSEPEKKTGLGRVFGGSSAASRSNVIEKIRADFNSGKRERVVQLTRLPPQQPANKPSGGYHADPTLFADLLMRLKDSAGATFDRLVSLQEEECRRELRHRDFPGWNICKWVSSVECLANTFEAVGLHKEALSRYDEVDAAFEQCLATGATQHFRSMGAVTSGDDSAPLLDTRKKPYYDLIRRSEISLFDFRCYIFARRAALLGKLGRVAQVMHETPGFVENVGRMLSAGELLPRHFIESWTFSSSIDVVEQCQAWLVERGDIAAPGMSDEVNLKYLGDEDSDARKSAMLARQRHIESQLSAAFHAAKAQLLDLARRQLDIIGMHVGHLPRALPFLASLPDYASSAAAKDRDLPALPDDAYASDQRITRDELLQAIEDRQLFDDHLISLTERTAACWNNASMPKRVLSMQASLASLQYYREKYSEAYVAFGKLADAHAVERTPIEAHMLAKQLAAHAHLEMPRDKAWVNVVVALLKRLADERAKGASLPISSRSAVNVASGIAWDDERALFAELRTTPFEQELPVSHFSPLVVKVNAPWASHIPGQDGSQLSVRVTSATGTQVEVDDIRVCLTSGEREMLWFTSGSRMLEKGHNHVKLSCPSSAPGKYIVDVCQVRIAKIIFQYTSPRTWPGVVVVGVPEDGEALDAKLVMPDTIRIDEQRHAILEINTGRNEVSRAELRLALSPVGRAAGMSANARMLVGVSEGHFIDESARAISRSETPKLEAAEDGTVHVSSLSSRTPHRLRFPLYETSAATAGTLHVALSIDYWSAKSQRPQSRRQFRKEVTLSVALPLGVNVQDYFRSDRLYSKFSITAGTNSNLRLGKVELIHAVDEDDRKHKAQTGERQGPEQKHVIERPPSSAPVLLDSRQPASYVFSIKKNTATKGGPAHRGAPTKLRLMLRYRSIQEEAQRLLVRLLEQTLQTAADGPSLLSEGHKRSLELAMCRLVDLGLDVSVYSLTGQIRAGLFDADIWRKAAERWGIDSSSTEADFVVKVVENTLQKALECGPTDASSESAAALPWRLLSIPVDVPQVDIVNAVSIKLTDEGPYYVGQPIKATLTISTSFSWGVDAADAKASAETLQVDEFQDARSEAGSDLTVGIGGTQAPSRSPSPAPSSQGRAALAGKGQSQRLMYDVAADFDSWLASGAKRHAFEVSTSDVQDTRAAPAHEFELALIPLRHGSLLLPTVNVWALASKGALSDLKKSQSKGISPTDQQDRQRHLGSDSESDTDIDPVEDELEEQRLIELGHIVVPSCATHQINAAEHIEVLAIDNNSTAARGALPL</sequence>
<dbReference type="InterPro" id="IPR022233">
    <property type="entry name" value="TRAPPC10/Trs130_C"/>
</dbReference>
<evidence type="ECO:0000259" key="5">
    <source>
        <dbReference type="Pfam" id="PF12584"/>
    </source>
</evidence>
<evidence type="ECO:0000313" key="9">
    <source>
        <dbReference type="Proteomes" id="UP000245783"/>
    </source>
</evidence>
<feature type="compositionally biased region" description="Low complexity" evidence="4">
    <location>
        <begin position="87"/>
        <end position="97"/>
    </location>
</feature>
<dbReference type="GeneID" id="37038816"/>
<reference evidence="8 9" key="1">
    <citation type="journal article" date="2018" name="Mol. Biol. Evol.">
        <title>Broad Genomic Sampling Reveals a Smut Pathogenic Ancestry of the Fungal Clade Ustilaginomycotina.</title>
        <authorList>
            <person name="Kijpornyongpan T."/>
            <person name="Mondo S.J."/>
            <person name="Barry K."/>
            <person name="Sandor L."/>
            <person name="Lee J."/>
            <person name="Lipzen A."/>
            <person name="Pangilinan J."/>
            <person name="LaButti K."/>
            <person name="Hainaut M."/>
            <person name="Henrissat B."/>
            <person name="Grigoriev I.V."/>
            <person name="Spatafora J.W."/>
            <person name="Aime M.C."/>
        </authorList>
    </citation>
    <scope>NUCLEOTIDE SEQUENCE [LARGE SCALE GENOMIC DNA]</scope>
    <source>
        <strain evidence="8 9">MCA 4658</strain>
    </source>
</reference>
<dbReference type="STRING" id="1522189.A0A316W4R2"/>
<comment type="subcellular location">
    <subcellularLocation>
        <location evidence="1">Golgi apparatus</location>
    </subcellularLocation>
</comment>
<dbReference type="PANTHER" id="PTHR13251:SF3">
    <property type="entry name" value="TRAFFICKING PROTEIN PARTICLE COMPLEX SUBUNIT 10"/>
    <property type="match status" value="1"/>
</dbReference>
<feature type="compositionally biased region" description="Basic and acidic residues" evidence="4">
    <location>
        <begin position="1462"/>
        <end position="1471"/>
    </location>
</feature>
<dbReference type="GO" id="GO:0005829">
    <property type="term" value="C:cytosol"/>
    <property type="evidence" value="ECO:0007669"/>
    <property type="project" value="GOC"/>
</dbReference>
<evidence type="ECO:0000259" key="6">
    <source>
        <dbReference type="Pfam" id="PF23036"/>
    </source>
</evidence>
<keyword evidence="9" id="KW-1185">Reference proteome</keyword>
<dbReference type="GO" id="GO:0006891">
    <property type="term" value="P:intra-Golgi vesicle-mediated transport"/>
    <property type="evidence" value="ECO:0007669"/>
    <property type="project" value="TreeGrafter"/>
</dbReference>
<feature type="region of interest" description="Disordered" evidence="4">
    <location>
        <begin position="1341"/>
        <end position="1372"/>
    </location>
</feature>
<feature type="domain" description="TRAPPC10/Trs130 N-terminal" evidence="6">
    <location>
        <begin position="268"/>
        <end position="460"/>
    </location>
</feature>
<dbReference type="InParanoid" id="A0A316W4R2"/>
<dbReference type="EMBL" id="KZ819368">
    <property type="protein sequence ID" value="PWN43641.1"/>
    <property type="molecule type" value="Genomic_DNA"/>
</dbReference>
<keyword evidence="2" id="KW-0813">Transport</keyword>
<dbReference type="InterPro" id="IPR045126">
    <property type="entry name" value="TRAPPC10/Trs130"/>
</dbReference>
<protein>
    <submittedName>
        <fullName evidence="8">Uncharacterized protein</fullName>
    </submittedName>
</protein>
<feature type="region of interest" description="Disordered" evidence="4">
    <location>
        <begin position="1449"/>
        <end position="1481"/>
    </location>
</feature>
<evidence type="ECO:0000313" key="8">
    <source>
        <dbReference type="EMBL" id="PWN43641.1"/>
    </source>
</evidence>
<evidence type="ECO:0000256" key="4">
    <source>
        <dbReference type="SAM" id="MobiDB-lite"/>
    </source>
</evidence>
<evidence type="ECO:0000256" key="2">
    <source>
        <dbReference type="ARBA" id="ARBA00022448"/>
    </source>
</evidence>
<keyword evidence="3" id="KW-0333">Golgi apparatus</keyword>
<dbReference type="Proteomes" id="UP000245783">
    <property type="component" value="Unassembled WGS sequence"/>
</dbReference>
<organism evidence="8 9">
    <name type="scientific">Ceraceosorus guamensis</name>
    <dbReference type="NCBI Taxonomy" id="1522189"/>
    <lineage>
        <taxon>Eukaryota</taxon>
        <taxon>Fungi</taxon>
        <taxon>Dikarya</taxon>
        <taxon>Basidiomycota</taxon>
        <taxon>Ustilaginomycotina</taxon>
        <taxon>Exobasidiomycetes</taxon>
        <taxon>Ceraceosorales</taxon>
        <taxon>Ceraceosoraceae</taxon>
        <taxon>Ceraceosorus</taxon>
    </lineage>
</organism>
<feature type="region of interest" description="Disordered" evidence="4">
    <location>
        <begin position="240"/>
        <end position="266"/>
    </location>
</feature>
<dbReference type="GO" id="GO:0034498">
    <property type="term" value="P:early endosome to Golgi transport"/>
    <property type="evidence" value="ECO:0007669"/>
    <property type="project" value="TreeGrafter"/>
</dbReference>